<dbReference type="GO" id="GO:1990414">
    <property type="term" value="P:replication-born double-strand break repair via sister chromatid exchange"/>
    <property type="evidence" value="ECO:0007669"/>
    <property type="project" value="TreeGrafter"/>
</dbReference>
<evidence type="ECO:0000313" key="8">
    <source>
        <dbReference type="EMBL" id="CCH45614.1"/>
    </source>
</evidence>
<dbReference type="InParanoid" id="K0KVU0"/>
<dbReference type="Pfam" id="PF12765">
    <property type="entry name" value="Cohesin_HEAT"/>
    <property type="match status" value="1"/>
</dbReference>
<dbReference type="PANTHER" id="PTHR21704:SF18">
    <property type="entry name" value="NIPPED-B-LIKE PROTEIN"/>
    <property type="match status" value="1"/>
</dbReference>
<evidence type="ECO:0000313" key="9">
    <source>
        <dbReference type="Proteomes" id="UP000009328"/>
    </source>
</evidence>
<dbReference type="FunCoup" id="K0KVU0">
    <property type="interactions" value="268"/>
</dbReference>
<comment type="subcellular location">
    <subcellularLocation>
        <location evidence="1 6">Nucleus</location>
    </subcellularLocation>
</comment>
<dbReference type="GO" id="GO:0090694">
    <property type="term" value="C:Scc2-Scc4 cohesin loading complex"/>
    <property type="evidence" value="ECO:0007669"/>
    <property type="project" value="TreeGrafter"/>
</dbReference>
<dbReference type="eggNOG" id="KOG1020">
    <property type="taxonomic scope" value="Eukaryota"/>
</dbReference>
<accession>K0KVU0</accession>
<dbReference type="Pfam" id="PF12830">
    <property type="entry name" value="Nipped-B_C"/>
    <property type="match status" value="1"/>
</dbReference>
<evidence type="ECO:0000259" key="7">
    <source>
        <dbReference type="Pfam" id="PF12830"/>
    </source>
</evidence>
<dbReference type="Proteomes" id="UP000009328">
    <property type="component" value="Unassembled WGS sequence"/>
</dbReference>
<dbReference type="EMBL" id="CAIF01000203">
    <property type="protein sequence ID" value="CCH45614.1"/>
    <property type="molecule type" value="Genomic_DNA"/>
</dbReference>
<protein>
    <recommendedName>
        <fullName evidence="6">Sister chromatid cohesion protein</fullName>
    </recommendedName>
</protein>
<dbReference type="GO" id="GO:0071169">
    <property type="term" value="P:establishment of protein localization to chromatin"/>
    <property type="evidence" value="ECO:0007669"/>
    <property type="project" value="TreeGrafter"/>
</dbReference>
<evidence type="ECO:0000256" key="6">
    <source>
        <dbReference type="RuleBase" id="RU364107"/>
    </source>
</evidence>
<dbReference type="SUPFAM" id="SSF48371">
    <property type="entry name" value="ARM repeat"/>
    <property type="match status" value="1"/>
</dbReference>
<dbReference type="CDD" id="cd23958">
    <property type="entry name" value="SCC2"/>
    <property type="match status" value="1"/>
</dbReference>
<evidence type="ECO:0000256" key="5">
    <source>
        <dbReference type="ARBA" id="ARBA00023306"/>
    </source>
</evidence>
<comment type="caution">
    <text evidence="8">The sequence shown here is derived from an EMBL/GenBank/DDBJ whole genome shotgun (WGS) entry which is preliminary data.</text>
</comment>
<organism evidence="8 9">
    <name type="scientific">Wickerhamomyces ciferrii (strain ATCC 14091 / BCRC 22168 / CBS 111 / JCM 3599 / NBRC 0793 / NRRL Y-1031 F-60-10)</name>
    <name type="common">Yeast</name>
    <name type="synonym">Pichia ciferrii</name>
    <dbReference type="NCBI Taxonomy" id="1206466"/>
    <lineage>
        <taxon>Eukaryota</taxon>
        <taxon>Fungi</taxon>
        <taxon>Dikarya</taxon>
        <taxon>Ascomycota</taxon>
        <taxon>Saccharomycotina</taxon>
        <taxon>Saccharomycetes</taxon>
        <taxon>Phaffomycetales</taxon>
        <taxon>Wickerhamomycetaceae</taxon>
        <taxon>Wickerhamomyces</taxon>
    </lineage>
</organism>
<dbReference type="GO" id="GO:0061775">
    <property type="term" value="F:cohesin loader activity"/>
    <property type="evidence" value="ECO:0007669"/>
    <property type="project" value="InterPro"/>
</dbReference>
<feature type="domain" description="Sister chromatid cohesion C-terminal" evidence="7">
    <location>
        <begin position="1214"/>
        <end position="1394"/>
    </location>
</feature>
<dbReference type="GO" id="GO:0003682">
    <property type="term" value="F:chromatin binding"/>
    <property type="evidence" value="ECO:0007669"/>
    <property type="project" value="TreeGrafter"/>
</dbReference>
<comment type="similarity">
    <text evidence="2 6">Belongs to the SCC2/Nipped-B family.</text>
</comment>
<dbReference type="STRING" id="1206466.K0KVU0"/>
<name>K0KVU0_WICCF</name>
<dbReference type="HOGENOM" id="CLU_004334_0_0_1"/>
<dbReference type="InterPro" id="IPR016024">
    <property type="entry name" value="ARM-type_fold"/>
</dbReference>
<dbReference type="PANTHER" id="PTHR21704">
    <property type="entry name" value="NIPPED-B-LIKE PROTEIN DELANGIN SCC2-RELATED"/>
    <property type="match status" value="1"/>
</dbReference>
<gene>
    <name evidence="8" type="ORF">BN7_5197</name>
</gene>
<dbReference type="GO" id="GO:0010468">
    <property type="term" value="P:regulation of gene expression"/>
    <property type="evidence" value="ECO:0007669"/>
    <property type="project" value="InterPro"/>
</dbReference>
<proteinExistence type="inferred from homology"/>
<reference evidence="8 9" key="1">
    <citation type="journal article" date="2012" name="Eukaryot. Cell">
        <title>Draft genome sequence of Wickerhamomyces ciferrii NRRL Y-1031 F-60-10.</title>
        <authorList>
            <person name="Schneider J."/>
            <person name="Andrea H."/>
            <person name="Blom J."/>
            <person name="Jaenicke S."/>
            <person name="Ruckert C."/>
            <person name="Schorsch C."/>
            <person name="Szczepanowski R."/>
            <person name="Farwick M."/>
            <person name="Goesmann A."/>
            <person name="Puhler A."/>
            <person name="Schaffer S."/>
            <person name="Tauch A."/>
            <person name="Kohler T."/>
            <person name="Brinkrolf K."/>
        </authorList>
    </citation>
    <scope>NUCLEOTIDE SEQUENCE [LARGE SCALE GENOMIC DNA]</scope>
    <source>
        <strain evidence="9">ATCC 14091 / BCRC 22168 / CBS 111 / JCM 3599 / NBRC 0793 / NRRL Y-1031 F-60-10</strain>
    </source>
</reference>
<evidence type="ECO:0000256" key="1">
    <source>
        <dbReference type="ARBA" id="ARBA00004123"/>
    </source>
</evidence>
<dbReference type="InterPro" id="IPR033031">
    <property type="entry name" value="Scc2/Nipped-B"/>
</dbReference>
<evidence type="ECO:0000256" key="3">
    <source>
        <dbReference type="ARBA" id="ARBA00022737"/>
    </source>
</evidence>
<dbReference type="GO" id="GO:0034087">
    <property type="term" value="P:establishment of mitotic sister chromatid cohesion"/>
    <property type="evidence" value="ECO:0007669"/>
    <property type="project" value="TreeGrafter"/>
</dbReference>
<keyword evidence="9" id="KW-1185">Reference proteome</keyword>
<keyword evidence="4 6" id="KW-0539">Nucleus</keyword>
<sequence length="1491" mass="171522">MDPFPTNLKEGLVAPLLAPINGELDQKDSVLDPVDQELYDGFKPVLEDTTGEYDEIRSKLLRKLNLNQSVSESSTFFKGFDKDGDDDSTMDSKSLFEGLSGFSKDIVNSVELISDDRIIHGEVDEQKIIKKEKPSKPLNNKRHSSVIINDVDLKKRKSDVGIQHLQLENISIQKLKSLILDKIGLVDDSIDYNNSQIWLEVPNYGFVLSDNTIVEIEEHLSKISGTKLTDEIPFEILDRIKKLSINNLSSIENIEWTNIDLESEFWSLKFALNSLKAVSLILIIFNFQRREKKLYLDEDLMSALNFVYKIMEDLILPVTITNSNLSSETSKLIIGIINLLKKNYELFGIYISQSQANDNIITKLEYLSIIPFFHIVERKSLVSNFQILRISSMDLLIKIFKFKSDQRKYLINEILSNFDKLPTNKNLARSIKLSRGANIQPFTALILNFLNSINIKDIELNKIFKENEVSNSNLEALHETITELDQERSTYFSMISSNLINKLITQLSPNFKITFEMFITDLLNLVKFPEWSIVEPILASITNTLISNSENQTSIVETYILEVIGIIGSTMLELKGIDELPDSSIIQLEFDYSQSYSYSYTLSNQTFFQYASDSIVFDWILKLFIEYDQRQNDDNLDKKNKAIFQESFNGILTGYYRDRSNNYIRKSNGSENQELATSSYKKVLLNGKFMKLYQNFLGHLLKAIDHPKIKSRTRAMKNLAQLIDKDSRLLNIPMVKSSLSNRIQDPSPLVRLAVLEIFDQYILKKPELIGEFYQTLILTNDKSISVRTKSLKIAKRIFQESNDIKIKLFTIEKILKRLEDDEENILDFTKQILMDSIFISTYSQTIDENNEKNPQGIKAQIENLVNTLLLLINSNEKNWELFESYLNSDIIRITDENKKIHKNLISTLNIIVEYLLNFIIDYMDTEKQKSVEQGLALLSIFAKCDYDLINQDQLMSLQPYLTTDSNISNTTSSYYTLVIFRYSINPKITYKDQFLTDSQTSLLRRLTKFTARELEEAMPLVWSLSVAKKDTLKIANAALSCLSLIKPHIDIAMKDGLINSDPKVLRLIYLIGSFGKYCELESNRSIFIEKMTKLGLKDKESILSLITKFLLVFTRKSVNRQTRRVAIRNLIGVCSTHPKLFMSPPILKILDLEFSNGDVDFKQVMIQGISDFLEREEKQSFKRSGNDGKISSKLSIDVDVFHGNSKMFENDGICTSLVQRYMEPILDMCLYDDGEHSFLAVKYLRLIVKLEFANPRICIPTVIALEASKLSYVRSIALEIHRVLHSKHESLIDSSYIHGIKLAVQYRSKLTSNLLEENPFFFEKFYKIIQDSRSSKKKLFNQLIKSFNFDLENIKNSDLIFLKNYVLFLSNSIPHAQLINLDEVFQLVDGVDNVISNNGVNLKSIVSEHLSKPEIEDELLERLSLMSLIILSLIELKSCLIKTYKIPEFGQRNELKQQKAKHNETSIELFDVSKESGSFIQVLNRLNDITF</sequence>
<dbReference type="GO" id="GO:0140588">
    <property type="term" value="P:chromatin looping"/>
    <property type="evidence" value="ECO:0007669"/>
    <property type="project" value="InterPro"/>
</dbReference>
<keyword evidence="3 6" id="KW-0677">Repeat</keyword>
<dbReference type="InterPro" id="IPR026003">
    <property type="entry name" value="Cohesin_HEAT"/>
</dbReference>
<evidence type="ECO:0000256" key="2">
    <source>
        <dbReference type="ARBA" id="ARBA00009252"/>
    </source>
</evidence>
<keyword evidence="5 6" id="KW-0131">Cell cycle</keyword>
<dbReference type="InterPro" id="IPR024986">
    <property type="entry name" value="Nipped-B_C"/>
</dbReference>
<evidence type="ECO:0000256" key="4">
    <source>
        <dbReference type="ARBA" id="ARBA00023242"/>
    </source>
</evidence>